<gene>
    <name evidence="2" type="ORF">DFR67_1236</name>
</gene>
<proteinExistence type="predicted"/>
<evidence type="ECO:0000313" key="2">
    <source>
        <dbReference type="EMBL" id="PYE12283.1"/>
    </source>
</evidence>
<dbReference type="OrthoDB" id="4484277at2"/>
<evidence type="ECO:0000256" key="1">
    <source>
        <dbReference type="SAM" id="MobiDB-lite"/>
    </source>
</evidence>
<evidence type="ECO:0000313" key="3">
    <source>
        <dbReference type="Proteomes" id="UP000247591"/>
    </source>
</evidence>
<comment type="caution">
    <text evidence="2">The sequence shown here is derived from an EMBL/GenBank/DDBJ whole genome shotgun (WGS) entry which is preliminary data.</text>
</comment>
<reference evidence="2 3" key="1">
    <citation type="submission" date="2018-06" db="EMBL/GenBank/DDBJ databases">
        <title>Genomic Encyclopedia of Type Strains, Phase IV (KMG-IV): sequencing the most valuable type-strain genomes for metagenomic binning, comparative biology and taxonomic classification.</title>
        <authorList>
            <person name="Goeker M."/>
        </authorList>
    </citation>
    <scope>NUCLEOTIDE SEQUENCE [LARGE SCALE GENOMIC DNA]</scope>
    <source>
        <strain evidence="2 3">DSM 45521</strain>
    </source>
</reference>
<dbReference type="AlphaFoldDB" id="A0A318RGH2"/>
<dbReference type="Proteomes" id="UP000247591">
    <property type="component" value="Unassembled WGS sequence"/>
</dbReference>
<protein>
    <submittedName>
        <fullName evidence="2">Uncharacterized protein</fullName>
    </submittedName>
</protein>
<feature type="region of interest" description="Disordered" evidence="1">
    <location>
        <begin position="1"/>
        <end position="20"/>
    </location>
</feature>
<sequence>MKRKPTAAAPDPVRELPDPQSFAVGDRVTITVGDHAVAVGVIVDDYGTIPDISIDLGDGDHLRPRRFAIHLEDGSLIFRDPSGLAAEEAGQR</sequence>
<organism evidence="2 3">
    <name type="scientific">Williamsia limnetica</name>
    <dbReference type="NCBI Taxonomy" id="882452"/>
    <lineage>
        <taxon>Bacteria</taxon>
        <taxon>Bacillati</taxon>
        <taxon>Actinomycetota</taxon>
        <taxon>Actinomycetes</taxon>
        <taxon>Mycobacteriales</taxon>
        <taxon>Nocardiaceae</taxon>
        <taxon>Williamsia</taxon>
    </lineage>
</organism>
<dbReference type="RefSeq" id="WP_110472512.1">
    <property type="nucleotide sequence ID" value="NZ_QJSP01000023.1"/>
</dbReference>
<dbReference type="EMBL" id="QJSP01000023">
    <property type="protein sequence ID" value="PYE12283.1"/>
    <property type="molecule type" value="Genomic_DNA"/>
</dbReference>
<keyword evidence="3" id="KW-1185">Reference proteome</keyword>
<accession>A0A318RGH2</accession>
<name>A0A318RGH2_WILLI</name>